<reference evidence="2 3" key="1">
    <citation type="journal article" date="2015" name="Proc. Natl. Acad. Sci. U.S.A.">
        <title>The resurrection genome of Boea hygrometrica: A blueprint for survival of dehydration.</title>
        <authorList>
            <person name="Xiao L."/>
            <person name="Yang G."/>
            <person name="Zhang L."/>
            <person name="Yang X."/>
            <person name="Zhao S."/>
            <person name="Ji Z."/>
            <person name="Zhou Q."/>
            <person name="Hu M."/>
            <person name="Wang Y."/>
            <person name="Chen M."/>
            <person name="Xu Y."/>
            <person name="Jin H."/>
            <person name="Xiao X."/>
            <person name="Hu G."/>
            <person name="Bao F."/>
            <person name="Hu Y."/>
            <person name="Wan P."/>
            <person name="Li L."/>
            <person name="Deng X."/>
            <person name="Kuang T."/>
            <person name="Xiang C."/>
            <person name="Zhu J.K."/>
            <person name="Oliver M.J."/>
            <person name="He Y."/>
        </authorList>
    </citation>
    <scope>NUCLEOTIDE SEQUENCE [LARGE SCALE GENOMIC DNA]</scope>
    <source>
        <strain evidence="3">cv. XS01</strain>
    </source>
</reference>
<keyword evidence="3" id="KW-1185">Reference proteome</keyword>
<evidence type="ECO:0000256" key="1">
    <source>
        <dbReference type="SAM" id="MobiDB-lite"/>
    </source>
</evidence>
<feature type="region of interest" description="Disordered" evidence="1">
    <location>
        <begin position="167"/>
        <end position="208"/>
    </location>
</feature>
<evidence type="ECO:0000313" key="3">
    <source>
        <dbReference type="Proteomes" id="UP000250235"/>
    </source>
</evidence>
<organism evidence="2 3">
    <name type="scientific">Dorcoceras hygrometricum</name>
    <dbReference type="NCBI Taxonomy" id="472368"/>
    <lineage>
        <taxon>Eukaryota</taxon>
        <taxon>Viridiplantae</taxon>
        <taxon>Streptophyta</taxon>
        <taxon>Embryophyta</taxon>
        <taxon>Tracheophyta</taxon>
        <taxon>Spermatophyta</taxon>
        <taxon>Magnoliopsida</taxon>
        <taxon>eudicotyledons</taxon>
        <taxon>Gunneridae</taxon>
        <taxon>Pentapetalae</taxon>
        <taxon>asterids</taxon>
        <taxon>lamiids</taxon>
        <taxon>Lamiales</taxon>
        <taxon>Gesneriaceae</taxon>
        <taxon>Didymocarpoideae</taxon>
        <taxon>Trichosporeae</taxon>
        <taxon>Loxocarpinae</taxon>
        <taxon>Dorcoceras</taxon>
    </lineage>
</organism>
<gene>
    <name evidence="2" type="ORF">F511_38271</name>
</gene>
<proteinExistence type="predicted"/>
<sequence>MKIKKDPVAGMTARCWWLRKAPRAGQTAIQSHPAVVPLQVTVNRRKFTVSWLNKQITTSLEESDDDDVPQRYTAEEEQPIVDHNASSAPATGNVNTNVQPDVAPMNIEIPDVAQPVACTSTQMASGQPVASVTYQLTSQPTTDVAPMNIEIPDVEQPVASTSTKMASGQPVASTYQLTSQPTTGDPVASITRSTSGHPAASMSSPTTAQPVAALLTSWKQTHKPAILHI</sequence>
<feature type="compositionally biased region" description="Polar residues" evidence="1">
    <location>
        <begin position="167"/>
        <end position="183"/>
    </location>
</feature>
<keyword evidence="2" id="KW-0830">Ubiquinone</keyword>
<protein>
    <submittedName>
        <fullName evidence="2">NADH dehydrogenase (Ubiquinone) complex I, assembly factor 6-like</fullName>
    </submittedName>
</protein>
<dbReference type="Proteomes" id="UP000250235">
    <property type="component" value="Unassembled WGS sequence"/>
</dbReference>
<dbReference type="EMBL" id="KV003227">
    <property type="protein sequence ID" value="KZV36754.1"/>
    <property type="molecule type" value="Genomic_DNA"/>
</dbReference>
<evidence type="ECO:0000313" key="2">
    <source>
        <dbReference type="EMBL" id="KZV36754.1"/>
    </source>
</evidence>
<feature type="compositionally biased region" description="Polar residues" evidence="1">
    <location>
        <begin position="190"/>
        <end position="208"/>
    </location>
</feature>
<dbReference type="AlphaFoldDB" id="A0A2Z7BQU9"/>
<name>A0A2Z7BQU9_9LAMI</name>
<accession>A0A2Z7BQU9</accession>